<gene>
    <name evidence="1" type="ORF">FKR81_01305</name>
</gene>
<dbReference type="Pfam" id="PF19372">
    <property type="entry name" value="DUF5947"/>
    <property type="match status" value="1"/>
</dbReference>
<dbReference type="Proteomes" id="UP000316639">
    <property type="component" value="Unassembled WGS sequence"/>
</dbReference>
<dbReference type="OrthoDB" id="152349at2"/>
<dbReference type="EMBL" id="VOBR01000001">
    <property type="protein sequence ID" value="TWP54224.1"/>
    <property type="molecule type" value="Genomic_DNA"/>
</dbReference>
<organism evidence="1 2">
    <name type="scientific">Lentzea tibetensis</name>
    <dbReference type="NCBI Taxonomy" id="2591470"/>
    <lineage>
        <taxon>Bacteria</taxon>
        <taxon>Bacillati</taxon>
        <taxon>Actinomycetota</taxon>
        <taxon>Actinomycetes</taxon>
        <taxon>Pseudonocardiales</taxon>
        <taxon>Pseudonocardiaceae</taxon>
        <taxon>Lentzea</taxon>
    </lineage>
</organism>
<sequence length="192" mass="20987">MNRGLGRFVGAVPAPRPPPPERCEMCGTGIPVEHGHVVDLEHRALMCACRPCYLLFTARGAGRYRAIPERVVRDEGLAEFEWDELQIPVGVVFVLNGQAFYPSPAGATECLLDLAAWERVVAGHPLLGEAEPDVEAILLRRDERECFLVPVDSCYELVGLVRSTWQGFDGGAEAHTAITGFFDRLKARAGAS</sequence>
<evidence type="ECO:0000313" key="1">
    <source>
        <dbReference type="EMBL" id="TWP54224.1"/>
    </source>
</evidence>
<accession>A0A563F4C9</accession>
<reference evidence="1 2" key="1">
    <citation type="submission" date="2019-07" db="EMBL/GenBank/DDBJ databases">
        <title>Lentzea xizangensis sp. nov., isolated from Qinghai-Tibetan Plateau Soils.</title>
        <authorList>
            <person name="Huang J."/>
        </authorList>
    </citation>
    <scope>NUCLEOTIDE SEQUENCE [LARGE SCALE GENOMIC DNA]</scope>
    <source>
        <strain evidence="1 2">FXJ1.1311</strain>
    </source>
</reference>
<keyword evidence="2" id="KW-1185">Reference proteome</keyword>
<evidence type="ECO:0000313" key="2">
    <source>
        <dbReference type="Proteomes" id="UP000316639"/>
    </source>
</evidence>
<protein>
    <submittedName>
        <fullName evidence="1">Uncharacterized protein</fullName>
    </submittedName>
</protein>
<proteinExistence type="predicted"/>
<name>A0A563F4C9_9PSEU</name>
<comment type="caution">
    <text evidence="1">The sequence shown here is derived from an EMBL/GenBank/DDBJ whole genome shotgun (WGS) entry which is preliminary data.</text>
</comment>
<dbReference type="RefSeq" id="WP_146349007.1">
    <property type="nucleotide sequence ID" value="NZ_VOBR01000001.1"/>
</dbReference>
<dbReference type="InterPro" id="IPR045991">
    <property type="entry name" value="DUF5947"/>
</dbReference>
<dbReference type="AlphaFoldDB" id="A0A563F4C9"/>